<dbReference type="InterPro" id="IPR057670">
    <property type="entry name" value="SH3_retrovirus"/>
</dbReference>
<evidence type="ECO:0000313" key="2">
    <source>
        <dbReference type="EMBL" id="GJS89169.1"/>
    </source>
</evidence>
<reference evidence="2" key="2">
    <citation type="submission" date="2022-01" db="EMBL/GenBank/DDBJ databases">
        <authorList>
            <person name="Yamashiro T."/>
            <person name="Shiraishi A."/>
            <person name="Satake H."/>
            <person name="Nakayama K."/>
        </authorList>
    </citation>
    <scope>NUCLEOTIDE SEQUENCE</scope>
</reference>
<name>A0ABQ4ZG64_9ASTR</name>
<reference evidence="2" key="1">
    <citation type="journal article" date="2022" name="Int. J. Mol. Sci.">
        <title>Draft Genome of Tanacetum Coccineum: Genomic Comparison of Closely Related Tanacetum-Family Plants.</title>
        <authorList>
            <person name="Yamashiro T."/>
            <person name="Shiraishi A."/>
            <person name="Nakayama K."/>
            <person name="Satake H."/>
        </authorList>
    </citation>
    <scope>NUCLEOTIDE SEQUENCE</scope>
</reference>
<evidence type="ECO:0000259" key="1">
    <source>
        <dbReference type="Pfam" id="PF25597"/>
    </source>
</evidence>
<dbReference type="InterPro" id="IPR036691">
    <property type="entry name" value="Endo/exonu/phosph_ase_sf"/>
</dbReference>
<dbReference type="SUPFAM" id="SSF56219">
    <property type="entry name" value="DNase I-like"/>
    <property type="match status" value="1"/>
</dbReference>
<keyword evidence="3" id="KW-1185">Reference proteome</keyword>
<accession>A0ABQ4ZG64</accession>
<dbReference type="Gene3D" id="3.60.10.10">
    <property type="entry name" value="Endonuclease/exonuclease/phosphatase"/>
    <property type="match status" value="1"/>
</dbReference>
<organism evidence="2 3">
    <name type="scientific">Tanacetum coccineum</name>
    <dbReference type="NCBI Taxonomy" id="301880"/>
    <lineage>
        <taxon>Eukaryota</taxon>
        <taxon>Viridiplantae</taxon>
        <taxon>Streptophyta</taxon>
        <taxon>Embryophyta</taxon>
        <taxon>Tracheophyta</taxon>
        <taxon>Spermatophyta</taxon>
        <taxon>Magnoliopsida</taxon>
        <taxon>eudicotyledons</taxon>
        <taxon>Gunneridae</taxon>
        <taxon>Pentapetalae</taxon>
        <taxon>asterids</taxon>
        <taxon>campanulids</taxon>
        <taxon>Asterales</taxon>
        <taxon>Asteraceae</taxon>
        <taxon>Asteroideae</taxon>
        <taxon>Anthemideae</taxon>
        <taxon>Anthemidinae</taxon>
        <taxon>Tanacetum</taxon>
    </lineage>
</organism>
<protein>
    <submittedName>
        <fullName evidence="2">Copia protein</fullName>
    </submittedName>
</protein>
<comment type="caution">
    <text evidence="2">The sequence shown here is derived from an EMBL/GenBank/DDBJ whole genome shotgun (WGS) entry which is preliminary data.</text>
</comment>
<proteinExistence type="predicted"/>
<sequence>MTSLYRWKAYRVYFMIMELSKSGKGHFKWNEASRDSNRGRKFTRVSDDGVKFSKLDHFLLNDEFNNLWGNLSVIALDRNLSDHCPIMLKDVDIDFGPKPFRVFNVWVEETDFYHLEKTPYELLKGYSQNSKAYIILNKHTRKVEESLNVTFDETPPPSKTSPLVDDDLDEEEAIKCPLQEAPKTSHLEAVKRILRYIKGTTHLRLWYPKGTDIEIVVYADSDHAEDYVERKKSLAYYVVRGMLFDIWFLEENKPLLIYHLTKPEYVSAEKACQQAL</sequence>
<feature type="domain" description="Retroviral polymerase SH3-like" evidence="1">
    <location>
        <begin position="125"/>
        <end position="160"/>
    </location>
</feature>
<dbReference type="Pfam" id="PF25597">
    <property type="entry name" value="SH3_retrovirus"/>
    <property type="match status" value="1"/>
</dbReference>
<dbReference type="PANTHER" id="PTHR33710">
    <property type="entry name" value="BNAC02G09200D PROTEIN"/>
    <property type="match status" value="1"/>
</dbReference>
<dbReference type="Proteomes" id="UP001151760">
    <property type="component" value="Unassembled WGS sequence"/>
</dbReference>
<dbReference type="PANTHER" id="PTHR33710:SF64">
    <property type="entry name" value="ENDONUCLEASE_EXONUCLEASE_PHOSPHATASE DOMAIN-CONTAINING PROTEIN"/>
    <property type="match status" value="1"/>
</dbReference>
<evidence type="ECO:0000313" key="3">
    <source>
        <dbReference type="Proteomes" id="UP001151760"/>
    </source>
</evidence>
<dbReference type="EMBL" id="BQNB010011330">
    <property type="protein sequence ID" value="GJS89169.1"/>
    <property type="molecule type" value="Genomic_DNA"/>
</dbReference>
<gene>
    <name evidence="2" type="ORF">Tco_0771805</name>
</gene>